<evidence type="ECO:0000313" key="3">
    <source>
        <dbReference type="Proteomes" id="UP000593562"/>
    </source>
</evidence>
<accession>A0A7J7D0S3</accession>
<proteinExistence type="predicted"/>
<feature type="signal peptide" evidence="1">
    <location>
        <begin position="1"/>
        <end position="20"/>
    </location>
</feature>
<dbReference type="EMBL" id="JAAARO010000011">
    <property type="protein sequence ID" value="KAF5739947.1"/>
    <property type="molecule type" value="Genomic_DNA"/>
</dbReference>
<protein>
    <submittedName>
        <fullName evidence="2">Uncharacterized protein</fullName>
    </submittedName>
</protein>
<name>A0A7J7D0S3_TRIWF</name>
<reference evidence="2 3" key="1">
    <citation type="journal article" date="2020" name="Nat. Commun.">
        <title>Genome of Tripterygium wilfordii and identification of cytochrome P450 involved in triptolide biosynthesis.</title>
        <authorList>
            <person name="Tu L."/>
            <person name="Su P."/>
            <person name="Zhang Z."/>
            <person name="Gao L."/>
            <person name="Wang J."/>
            <person name="Hu T."/>
            <person name="Zhou J."/>
            <person name="Zhang Y."/>
            <person name="Zhao Y."/>
            <person name="Liu Y."/>
            <person name="Song Y."/>
            <person name="Tong Y."/>
            <person name="Lu Y."/>
            <person name="Yang J."/>
            <person name="Xu C."/>
            <person name="Jia M."/>
            <person name="Peters R.J."/>
            <person name="Huang L."/>
            <person name="Gao W."/>
        </authorList>
    </citation>
    <scope>NUCLEOTIDE SEQUENCE [LARGE SCALE GENOMIC DNA]</scope>
    <source>
        <strain evidence="3">cv. XIE 37</strain>
        <tissue evidence="2">Leaf</tissue>
    </source>
</reference>
<dbReference type="AlphaFoldDB" id="A0A7J7D0S3"/>
<dbReference type="InParanoid" id="A0A7J7D0S3"/>
<dbReference type="Proteomes" id="UP000593562">
    <property type="component" value="Unassembled WGS sequence"/>
</dbReference>
<gene>
    <name evidence="2" type="ORF">HS088_TW11G00009</name>
</gene>
<comment type="caution">
    <text evidence="2">The sequence shown here is derived from an EMBL/GenBank/DDBJ whole genome shotgun (WGS) entry which is preliminary data.</text>
</comment>
<feature type="chain" id="PRO_5029698071" evidence="1">
    <location>
        <begin position="21"/>
        <end position="155"/>
    </location>
</feature>
<evidence type="ECO:0000313" key="2">
    <source>
        <dbReference type="EMBL" id="KAF5739947.1"/>
    </source>
</evidence>
<organism evidence="2 3">
    <name type="scientific">Tripterygium wilfordii</name>
    <name type="common">Thunder God vine</name>
    <dbReference type="NCBI Taxonomy" id="458696"/>
    <lineage>
        <taxon>Eukaryota</taxon>
        <taxon>Viridiplantae</taxon>
        <taxon>Streptophyta</taxon>
        <taxon>Embryophyta</taxon>
        <taxon>Tracheophyta</taxon>
        <taxon>Spermatophyta</taxon>
        <taxon>Magnoliopsida</taxon>
        <taxon>eudicotyledons</taxon>
        <taxon>Gunneridae</taxon>
        <taxon>Pentapetalae</taxon>
        <taxon>rosids</taxon>
        <taxon>fabids</taxon>
        <taxon>Celastrales</taxon>
        <taxon>Celastraceae</taxon>
        <taxon>Tripterygium</taxon>
    </lineage>
</organism>
<evidence type="ECO:0000256" key="1">
    <source>
        <dbReference type="SAM" id="SignalP"/>
    </source>
</evidence>
<keyword evidence="1" id="KW-0732">Signal</keyword>
<sequence length="155" mass="17635">MMHLLPHIWILSGLTPGSSSKDPRQNLTHNLKRWKIVANSSMNQASSQDQFVFSLIAKRPRIACGFSPNMDYGVNGYLLGQVMIDIHLRSMRRILLALQCRLEVCLFMLSHCCMHFTCAEGSSELLNEAELTEKLAELTEKLLFKCQENTINFFG</sequence>
<keyword evidence="3" id="KW-1185">Reference proteome</keyword>